<name>A0AAJ4XAN7_9SPHI</name>
<organism evidence="1 2">
    <name type="scientific">Sphingobacterium mizutaii</name>
    <dbReference type="NCBI Taxonomy" id="1010"/>
    <lineage>
        <taxon>Bacteria</taxon>
        <taxon>Pseudomonadati</taxon>
        <taxon>Bacteroidota</taxon>
        <taxon>Sphingobacteriia</taxon>
        <taxon>Sphingobacteriales</taxon>
        <taxon>Sphingobacteriaceae</taxon>
        <taxon>Sphingobacterium</taxon>
    </lineage>
</organism>
<proteinExistence type="predicted"/>
<evidence type="ECO:0000313" key="2">
    <source>
        <dbReference type="Proteomes" id="UP000215355"/>
    </source>
</evidence>
<dbReference type="RefSeq" id="WP_093095646.1">
    <property type="nucleotide sequence ID" value="NZ_CP158798.1"/>
</dbReference>
<reference evidence="1 2" key="1">
    <citation type="submission" date="2017-06" db="EMBL/GenBank/DDBJ databases">
        <authorList>
            <consortium name="Pathogen Informatics"/>
        </authorList>
    </citation>
    <scope>NUCLEOTIDE SEQUENCE [LARGE SCALE GENOMIC DNA]</scope>
    <source>
        <strain evidence="1 2">NCTC12149</strain>
    </source>
</reference>
<sequence length="77" mass="8828">MKNYNKGQNLSKVYSPPNQDYLDILQIQALKIGELAGSLEGEKLIIEGLGKWPELIRFEVHRFQESMQRNGESIPLL</sequence>
<protein>
    <submittedName>
        <fullName evidence="1">Uncharacterized protein</fullName>
    </submittedName>
</protein>
<dbReference type="AlphaFoldDB" id="A0AAJ4XAN7"/>
<dbReference type="KEGG" id="smiz:4412673_01642"/>
<dbReference type="Proteomes" id="UP000215355">
    <property type="component" value="Chromosome 1"/>
</dbReference>
<accession>A0AAJ4XAN7</accession>
<evidence type="ECO:0000313" key="1">
    <source>
        <dbReference type="EMBL" id="SNV48906.1"/>
    </source>
</evidence>
<dbReference type="EMBL" id="LT906468">
    <property type="protein sequence ID" value="SNV48906.1"/>
    <property type="molecule type" value="Genomic_DNA"/>
</dbReference>
<gene>
    <name evidence="1" type="ORF">SAMEA4412673_01642</name>
</gene>